<dbReference type="InterPro" id="IPR008407">
    <property type="entry name" value="Brnchd-chn_aa_trnsp_AzlD"/>
</dbReference>
<reference evidence="2 5" key="2">
    <citation type="submission" date="2016-01" db="EMBL/GenBank/DDBJ databases">
        <authorList>
            <person name="Oliw E.H."/>
        </authorList>
    </citation>
    <scope>NUCLEOTIDE SEQUENCE [LARGE SCALE GENOMIC DNA]</scope>
    <source>
        <strain evidence="2 5">MDcuke</strain>
    </source>
</reference>
<dbReference type="PATRIC" id="fig|65700.7.peg.4443"/>
<evidence type="ECO:0000313" key="2">
    <source>
        <dbReference type="EMBL" id="AXF78131.1"/>
    </source>
</evidence>
<keyword evidence="1" id="KW-1133">Transmembrane helix</keyword>
<feature type="transmembrane region" description="Helical" evidence="1">
    <location>
        <begin position="6"/>
        <end position="27"/>
    </location>
</feature>
<feature type="transmembrane region" description="Helical" evidence="1">
    <location>
        <begin position="72"/>
        <end position="90"/>
    </location>
</feature>
<gene>
    <name evidence="2" type="ORF">AV903_22365</name>
    <name evidence="3" type="ORF">SY86_17785</name>
</gene>
<dbReference type="EMBL" id="CP013970">
    <property type="protein sequence ID" value="AXF78131.1"/>
    <property type="molecule type" value="Genomic_DNA"/>
</dbReference>
<dbReference type="Proteomes" id="UP000264980">
    <property type="component" value="Chromosome"/>
</dbReference>
<proteinExistence type="predicted"/>
<dbReference type="Pfam" id="PF05437">
    <property type="entry name" value="AzlD"/>
    <property type="match status" value="1"/>
</dbReference>
<accession>A0A0M2KIL6</accession>
<evidence type="ECO:0000313" key="3">
    <source>
        <dbReference type="EMBL" id="KKF36856.1"/>
    </source>
</evidence>
<evidence type="ECO:0000313" key="5">
    <source>
        <dbReference type="Proteomes" id="UP000264980"/>
    </source>
</evidence>
<evidence type="ECO:0000313" key="4">
    <source>
        <dbReference type="Proteomes" id="UP000033924"/>
    </source>
</evidence>
<dbReference type="Proteomes" id="UP000033924">
    <property type="component" value="Unassembled WGS sequence"/>
</dbReference>
<organism evidence="3 4">
    <name type="scientific">Erwinia tracheiphila</name>
    <dbReference type="NCBI Taxonomy" id="65700"/>
    <lineage>
        <taxon>Bacteria</taxon>
        <taxon>Pseudomonadati</taxon>
        <taxon>Pseudomonadota</taxon>
        <taxon>Gammaproteobacteria</taxon>
        <taxon>Enterobacterales</taxon>
        <taxon>Erwiniaceae</taxon>
        <taxon>Erwinia</taxon>
    </lineage>
</organism>
<name>A0A0M2KIL6_9GAMM</name>
<keyword evidence="1" id="KW-0472">Membrane</keyword>
<dbReference type="AlphaFoldDB" id="A0A0M2KIL6"/>
<feature type="transmembrane region" description="Helical" evidence="1">
    <location>
        <begin position="47"/>
        <end position="66"/>
    </location>
</feature>
<sequence>MSSEQMWIAVMAMGGIIWLLRCLPFMFNKSKCKTEDTAGHKSTIFKALGPSLLAAIMVVTLIPGIQRAVTGGYGRMLCYGAGIVITMVVLRVTRNPGVAVICGVAIYGAGLWFLTL</sequence>
<dbReference type="EMBL" id="JXNU01000003">
    <property type="protein sequence ID" value="KKF36856.1"/>
    <property type="molecule type" value="Genomic_DNA"/>
</dbReference>
<protein>
    <submittedName>
        <fullName evidence="2">AzlD domain-containing protein</fullName>
    </submittedName>
</protein>
<keyword evidence="4" id="KW-1185">Reference proteome</keyword>
<keyword evidence="1" id="KW-0812">Transmembrane</keyword>
<evidence type="ECO:0000256" key="1">
    <source>
        <dbReference type="SAM" id="Phobius"/>
    </source>
</evidence>
<dbReference type="RefSeq" id="WP_016191365.1">
    <property type="nucleotide sequence ID" value="NZ_CP013970.1"/>
</dbReference>
<feature type="transmembrane region" description="Helical" evidence="1">
    <location>
        <begin position="97"/>
        <end position="115"/>
    </location>
</feature>
<dbReference type="STRING" id="65700.SY86_17785"/>
<reference evidence="3 4" key="1">
    <citation type="submission" date="2015-01" db="EMBL/GenBank/DDBJ databases">
        <title>Erwinia tracheiphila.</title>
        <authorList>
            <person name="Shapiro L.R."/>
        </authorList>
    </citation>
    <scope>NUCLEOTIDE SEQUENCE [LARGE SCALE GENOMIC DNA]</scope>
    <source>
        <strain evidence="3 4">BuffGH</strain>
    </source>
</reference>